<accession>A0A849W1P1</accession>
<dbReference type="Proteomes" id="UP000550508">
    <property type="component" value="Unassembled WGS sequence"/>
</dbReference>
<organism evidence="2 3">
    <name type="scientific">Phyllobacterium pellucidum</name>
    <dbReference type="NCBI Taxonomy" id="2740464"/>
    <lineage>
        <taxon>Bacteria</taxon>
        <taxon>Pseudomonadati</taxon>
        <taxon>Pseudomonadota</taxon>
        <taxon>Alphaproteobacteria</taxon>
        <taxon>Hyphomicrobiales</taxon>
        <taxon>Phyllobacteriaceae</taxon>
        <taxon>Phyllobacterium</taxon>
    </lineage>
</organism>
<evidence type="ECO:0000313" key="2">
    <source>
        <dbReference type="EMBL" id="NTS33923.1"/>
    </source>
</evidence>
<dbReference type="AlphaFoldDB" id="A0A849W1P1"/>
<name>A0A849W1P1_9HYPH</name>
<dbReference type="RefSeq" id="WP_091922863.1">
    <property type="nucleotide sequence ID" value="NZ_CP088292.1"/>
</dbReference>
<dbReference type="EMBL" id="JABUMX010000008">
    <property type="protein sequence ID" value="NTS33923.1"/>
    <property type="molecule type" value="Genomic_DNA"/>
</dbReference>
<keyword evidence="3" id="KW-1185">Reference proteome</keyword>
<comment type="caution">
    <text evidence="2">The sequence shown here is derived from an EMBL/GenBank/DDBJ whole genome shotgun (WGS) entry which is preliminary data.</text>
</comment>
<evidence type="ECO:0008006" key="4">
    <source>
        <dbReference type="Google" id="ProtNLM"/>
    </source>
</evidence>
<gene>
    <name evidence="2" type="ORF">HQ945_21930</name>
</gene>
<evidence type="ECO:0000313" key="3">
    <source>
        <dbReference type="Proteomes" id="UP000550508"/>
    </source>
</evidence>
<sequence>MKIALSIVSVLLVIMGGIWALQGLSILGGSFMVGQTRWLYIGLLTMIFGGVLFFVTRRR</sequence>
<keyword evidence="1" id="KW-0812">Transmembrane</keyword>
<proteinExistence type="predicted"/>
<reference evidence="2 3" key="1">
    <citation type="submission" date="2020-05" db="EMBL/GenBank/DDBJ databases">
        <authorList>
            <person name="Kim M.K."/>
        </authorList>
    </citation>
    <scope>NUCLEOTIDE SEQUENCE [LARGE SCALE GENOMIC DNA]</scope>
    <source>
        <strain evidence="2 3">BT25</strain>
    </source>
</reference>
<keyword evidence="1" id="KW-0472">Membrane</keyword>
<evidence type="ECO:0000256" key="1">
    <source>
        <dbReference type="SAM" id="Phobius"/>
    </source>
</evidence>
<protein>
    <recommendedName>
        <fullName evidence="4">DUF378 domain-containing protein</fullName>
    </recommendedName>
</protein>
<feature type="transmembrane region" description="Helical" evidence="1">
    <location>
        <begin position="39"/>
        <end position="56"/>
    </location>
</feature>
<keyword evidence="1" id="KW-1133">Transmembrane helix</keyword>